<dbReference type="Proteomes" id="UP001054902">
    <property type="component" value="Unassembled WGS sequence"/>
</dbReference>
<keyword evidence="2" id="KW-0812">Transmembrane</keyword>
<keyword evidence="2" id="KW-0472">Membrane</keyword>
<sequence>MRGSPRRDALEYAMLMFCTTSLTAGMGLMLYLRKNGMDEQIDLNAPFDVKGALSELSQLRDKVLSGNVGNPKDGGSSPQSPPQER</sequence>
<evidence type="ECO:0000256" key="2">
    <source>
        <dbReference type="SAM" id="Phobius"/>
    </source>
</evidence>
<evidence type="ECO:0000313" key="3">
    <source>
        <dbReference type="EMBL" id="GFH58925.1"/>
    </source>
</evidence>
<organism evidence="3 4">
    <name type="scientific">Chaetoceros tenuissimus</name>
    <dbReference type="NCBI Taxonomy" id="426638"/>
    <lineage>
        <taxon>Eukaryota</taxon>
        <taxon>Sar</taxon>
        <taxon>Stramenopiles</taxon>
        <taxon>Ochrophyta</taxon>
        <taxon>Bacillariophyta</taxon>
        <taxon>Coscinodiscophyceae</taxon>
        <taxon>Chaetocerotophycidae</taxon>
        <taxon>Chaetocerotales</taxon>
        <taxon>Chaetocerotaceae</taxon>
        <taxon>Chaetoceros</taxon>
    </lineage>
</organism>
<keyword evidence="2" id="KW-1133">Transmembrane helix</keyword>
<accession>A0AAD3HCV1</accession>
<proteinExistence type="predicted"/>
<feature type="region of interest" description="Disordered" evidence="1">
    <location>
        <begin position="64"/>
        <end position="85"/>
    </location>
</feature>
<feature type="transmembrane region" description="Helical" evidence="2">
    <location>
        <begin position="12"/>
        <end position="32"/>
    </location>
</feature>
<dbReference type="EMBL" id="BLLK01000062">
    <property type="protein sequence ID" value="GFH58925.1"/>
    <property type="molecule type" value="Genomic_DNA"/>
</dbReference>
<keyword evidence="4" id="KW-1185">Reference proteome</keyword>
<evidence type="ECO:0000313" key="4">
    <source>
        <dbReference type="Proteomes" id="UP001054902"/>
    </source>
</evidence>
<evidence type="ECO:0000256" key="1">
    <source>
        <dbReference type="SAM" id="MobiDB-lite"/>
    </source>
</evidence>
<dbReference type="AlphaFoldDB" id="A0AAD3HCV1"/>
<protein>
    <submittedName>
        <fullName evidence="3">Uncharacterized protein</fullName>
    </submittedName>
</protein>
<name>A0AAD3HCV1_9STRA</name>
<reference evidence="3 4" key="1">
    <citation type="journal article" date="2021" name="Sci. Rep.">
        <title>The genome of the diatom Chaetoceros tenuissimus carries an ancient integrated fragment of an extant virus.</title>
        <authorList>
            <person name="Hongo Y."/>
            <person name="Kimura K."/>
            <person name="Takaki Y."/>
            <person name="Yoshida Y."/>
            <person name="Baba S."/>
            <person name="Kobayashi G."/>
            <person name="Nagasaki K."/>
            <person name="Hano T."/>
            <person name="Tomaru Y."/>
        </authorList>
    </citation>
    <scope>NUCLEOTIDE SEQUENCE [LARGE SCALE GENOMIC DNA]</scope>
    <source>
        <strain evidence="3 4">NIES-3715</strain>
    </source>
</reference>
<comment type="caution">
    <text evidence="3">The sequence shown here is derived from an EMBL/GenBank/DDBJ whole genome shotgun (WGS) entry which is preliminary data.</text>
</comment>
<gene>
    <name evidence="3" type="ORF">CTEN210_15401</name>
</gene>